<dbReference type="CDD" id="cd12914">
    <property type="entry name" value="PDC1_DGC_like"/>
    <property type="match status" value="1"/>
</dbReference>
<dbReference type="EC" id="2.7.13.3" evidence="3"/>
<evidence type="ECO:0000256" key="2">
    <source>
        <dbReference type="ARBA" id="ARBA00004651"/>
    </source>
</evidence>
<keyword evidence="6" id="KW-0808">Transferase</keyword>
<feature type="coiled-coil region" evidence="13">
    <location>
        <begin position="335"/>
        <end position="362"/>
    </location>
</feature>
<evidence type="ECO:0000256" key="4">
    <source>
        <dbReference type="ARBA" id="ARBA00022475"/>
    </source>
</evidence>
<comment type="subcellular location">
    <subcellularLocation>
        <location evidence="2">Cell membrane</location>
        <topology evidence="2">Multi-pass membrane protein</topology>
    </subcellularLocation>
</comment>
<evidence type="ECO:0000256" key="8">
    <source>
        <dbReference type="ARBA" id="ARBA00022741"/>
    </source>
</evidence>
<dbReference type="PANTHER" id="PTHR41523">
    <property type="entry name" value="TWO-COMPONENT SYSTEM SENSOR PROTEIN"/>
    <property type="match status" value="1"/>
</dbReference>
<keyword evidence="7 14" id="KW-0812">Transmembrane</keyword>
<dbReference type="Gene3D" id="3.30.450.20">
    <property type="entry name" value="PAS domain"/>
    <property type="match status" value="2"/>
</dbReference>
<evidence type="ECO:0000256" key="6">
    <source>
        <dbReference type="ARBA" id="ARBA00022679"/>
    </source>
</evidence>
<geneLocation type="plasmid" evidence="16 17">
    <name>pRetIE4771d</name>
</geneLocation>
<dbReference type="Pfam" id="PF00672">
    <property type="entry name" value="HAMP"/>
    <property type="match status" value="1"/>
</dbReference>
<dbReference type="Gene3D" id="6.10.340.10">
    <property type="match status" value="1"/>
</dbReference>
<evidence type="ECO:0000259" key="15">
    <source>
        <dbReference type="PROSITE" id="PS50885"/>
    </source>
</evidence>
<evidence type="ECO:0000256" key="13">
    <source>
        <dbReference type="SAM" id="Coils"/>
    </source>
</evidence>
<dbReference type="EMBL" id="CP006990">
    <property type="protein sequence ID" value="AIC30630.1"/>
    <property type="molecule type" value="Genomic_DNA"/>
</dbReference>
<dbReference type="RefSeq" id="WP_040141546.1">
    <property type="nucleotide sequence ID" value="NZ_CP006990.1"/>
</dbReference>
<dbReference type="GO" id="GO:0007165">
    <property type="term" value="P:signal transduction"/>
    <property type="evidence" value="ECO:0007669"/>
    <property type="project" value="InterPro"/>
</dbReference>
<dbReference type="AlphaFoldDB" id="A0A060IF80"/>
<proteinExistence type="predicted"/>
<comment type="catalytic activity">
    <reaction evidence="1">
        <text>ATP + protein L-histidine = ADP + protein N-phospho-L-histidine.</text>
        <dbReference type="EC" id="2.7.13.3"/>
    </reaction>
</comment>
<sequence length="564" mass="61317">MRLKLVAVAVAALAPVVAMLVYNEIALRHQRNEEVRASAAQAARQASSEVDRIVEGLRALLVSVSAMPSVRHLDVRGCNEALKSVAENIPNIRTIFVVGLDGRPVCGSMAFPDGVTFSDRDYFQQVLKTKSFAVGSYTQSRLVDRPVLPLAMPLTEGDAVKAVIVSGIRVDWLQNRITERGVAPGNEVTIADDKGIVVARVPLPERFVGTVISDEYQRLVHAEQPDVVEIIGQDGTARILGYRPIALPSSPLYVSAGFSKPEVFAPINRATLMNTLAIFGGALFAFLAAIFIGNRFILAPISRIADVMEKWRGGQTTARTGMKGPDELDVVGATLDRLLDELDERRRQSQEAEEERSLLVRELAHRVKNGFTLVQAIARQTFSRSDPERYNSFAERLAALAGTYDLILSREGSASPVSEIVSAALRAHVASQTERIRLDGPEVVLPADIALPLSLVVHELATNATKYGSLGSEYGTVTIEWKHDDGRVLLVWTEAGGPPVSTPTKRGFGSVLIERAFPSKAQARSRSDYRPGGLVFEVIFLIGEPVAKGEVDPLGKDDMHTSRT</sequence>
<evidence type="ECO:0000256" key="3">
    <source>
        <dbReference type="ARBA" id="ARBA00012438"/>
    </source>
</evidence>
<evidence type="ECO:0000256" key="14">
    <source>
        <dbReference type="SAM" id="Phobius"/>
    </source>
</evidence>
<keyword evidence="12 14" id="KW-0472">Membrane</keyword>
<dbReference type="Pfam" id="PF02743">
    <property type="entry name" value="dCache_1"/>
    <property type="match status" value="1"/>
</dbReference>
<dbReference type="SUPFAM" id="SSF158472">
    <property type="entry name" value="HAMP domain-like"/>
    <property type="match status" value="1"/>
</dbReference>
<keyword evidence="5" id="KW-0597">Phosphoprotein</keyword>
<feature type="transmembrane region" description="Helical" evidence="14">
    <location>
        <begin position="276"/>
        <end position="298"/>
    </location>
</feature>
<evidence type="ECO:0000256" key="10">
    <source>
        <dbReference type="ARBA" id="ARBA00022840"/>
    </source>
</evidence>
<evidence type="ECO:0000256" key="9">
    <source>
        <dbReference type="ARBA" id="ARBA00022777"/>
    </source>
</evidence>
<reference evidence="16 17" key="1">
    <citation type="submission" date="2013-12" db="EMBL/GenBank/DDBJ databases">
        <title>Complete genome sequence of Rhizobium etli bv. mimosae IE4771.</title>
        <authorList>
            <person name="Bustos P."/>
            <person name="Santamaria R.I."/>
            <person name="Lozano L."/>
            <person name="Ormeno-Orrillo E."/>
            <person name="Rogel M.A."/>
            <person name="Romero D."/>
            <person name="Cevallos M.A."/>
            <person name="Martinez-Romero E."/>
            <person name="Gonzalez V."/>
        </authorList>
    </citation>
    <scope>NUCLEOTIDE SEQUENCE [LARGE SCALE GENOMIC DNA]</scope>
    <source>
        <strain evidence="16 17">IE4771</strain>
        <plasmid evidence="17">Plasmid pRetIE4771d</plasmid>
    </source>
</reference>
<dbReference type="OrthoDB" id="341208at2"/>
<dbReference type="SUPFAM" id="SSF55874">
    <property type="entry name" value="ATPase domain of HSP90 chaperone/DNA topoisomerase II/histidine kinase"/>
    <property type="match status" value="1"/>
</dbReference>
<evidence type="ECO:0000313" key="17">
    <source>
        <dbReference type="Proteomes" id="UP000027180"/>
    </source>
</evidence>
<keyword evidence="8" id="KW-0547">Nucleotide-binding</keyword>
<dbReference type="InterPro" id="IPR003660">
    <property type="entry name" value="HAMP_dom"/>
</dbReference>
<gene>
    <name evidence="16" type="ORF">IE4771_PD00075</name>
</gene>
<accession>A0A060IF80</accession>
<feature type="domain" description="HAMP" evidence="15">
    <location>
        <begin position="295"/>
        <end position="347"/>
    </location>
</feature>
<dbReference type="GO" id="GO:0005886">
    <property type="term" value="C:plasma membrane"/>
    <property type="evidence" value="ECO:0007669"/>
    <property type="project" value="UniProtKB-SubCell"/>
</dbReference>
<evidence type="ECO:0000256" key="5">
    <source>
        <dbReference type="ARBA" id="ARBA00022553"/>
    </source>
</evidence>
<dbReference type="SMART" id="SM00304">
    <property type="entry name" value="HAMP"/>
    <property type="match status" value="1"/>
</dbReference>
<dbReference type="InterPro" id="IPR036890">
    <property type="entry name" value="HATPase_C_sf"/>
</dbReference>
<evidence type="ECO:0000256" key="12">
    <source>
        <dbReference type="ARBA" id="ARBA00023136"/>
    </source>
</evidence>
<dbReference type="GO" id="GO:0005524">
    <property type="term" value="F:ATP binding"/>
    <property type="evidence" value="ECO:0007669"/>
    <property type="project" value="UniProtKB-KW"/>
</dbReference>
<evidence type="ECO:0000256" key="7">
    <source>
        <dbReference type="ARBA" id="ARBA00022692"/>
    </source>
</evidence>
<dbReference type="InterPro" id="IPR033479">
    <property type="entry name" value="dCache_1"/>
</dbReference>
<dbReference type="Proteomes" id="UP000027180">
    <property type="component" value="Plasmid pRetIE4771d"/>
</dbReference>
<keyword evidence="10" id="KW-0067">ATP-binding</keyword>
<dbReference type="KEGG" id="rei:IE4771_PD00075"/>
<keyword evidence="16" id="KW-0614">Plasmid</keyword>
<organism evidence="16 17">
    <name type="scientific">Rhizobium etli bv. mimosae str. IE4771</name>
    <dbReference type="NCBI Taxonomy" id="1432050"/>
    <lineage>
        <taxon>Bacteria</taxon>
        <taxon>Pseudomonadati</taxon>
        <taxon>Pseudomonadota</taxon>
        <taxon>Alphaproteobacteria</taxon>
        <taxon>Hyphomicrobiales</taxon>
        <taxon>Rhizobiaceae</taxon>
        <taxon>Rhizobium/Agrobacterium group</taxon>
        <taxon>Rhizobium</taxon>
    </lineage>
</organism>
<dbReference type="Pfam" id="PF07536">
    <property type="entry name" value="HWE_HK"/>
    <property type="match status" value="1"/>
</dbReference>
<dbReference type="HOGENOM" id="CLU_023848_1_0_5"/>
<evidence type="ECO:0000313" key="16">
    <source>
        <dbReference type="EMBL" id="AIC30630.1"/>
    </source>
</evidence>
<dbReference type="PROSITE" id="PS50885">
    <property type="entry name" value="HAMP"/>
    <property type="match status" value="1"/>
</dbReference>
<dbReference type="InterPro" id="IPR011102">
    <property type="entry name" value="Sig_transdc_His_kinase_HWE"/>
</dbReference>
<dbReference type="SMART" id="SM00911">
    <property type="entry name" value="HWE_HK"/>
    <property type="match status" value="1"/>
</dbReference>
<keyword evidence="9 16" id="KW-0418">Kinase</keyword>
<keyword evidence="11 14" id="KW-1133">Transmembrane helix</keyword>
<protein>
    <recommendedName>
        <fullName evidence="3">histidine kinase</fullName>
        <ecNumber evidence="3">2.7.13.3</ecNumber>
    </recommendedName>
</protein>
<dbReference type="GO" id="GO:0004673">
    <property type="term" value="F:protein histidine kinase activity"/>
    <property type="evidence" value="ECO:0007669"/>
    <property type="project" value="UniProtKB-EC"/>
</dbReference>
<name>A0A060IF80_RHIET</name>
<dbReference type="Gene3D" id="3.30.565.10">
    <property type="entry name" value="Histidine kinase-like ATPase, C-terminal domain"/>
    <property type="match status" value="1"/>
</dbReference>
<dbReference type="PANTHER" id="PTHR41523:SF7">
    <property type="entry name" value="HISTIDINE KINASE"/>
    <property type="match status" value="1"/>
</dbReference>
<keyword evidence="4" id="KW-1003">Cell membrane</keyword>
<dbReference type="CDD" id="cd12915">
    <property type="entry name" value="PDC2_DGC_like"/>
    <property type="match status" value="1"/>
</dbReference>
<evidence type="ECO:0000256" key="1">
    <source>
        <dbReference type="ARBA" id="ARBA00000085"/>
    </source>
</evidence>
<evidence type="ECO:0000256" key="11">
    <source>
        <dbReference type="ARBA" id="ARBA00022989"/>
    </source>
</evidence>
<keyword evidence="13" id="KW-0175">Coiled coil</keyword>